<name>A0AAD8QFR7_LOLMU</name>
<evidence type="ECO:0000256" key="2">
    <source>
        <dbReference type="ARBA" id="ARBA00022723"/>
    </source>
</evidence>
<gene>
    <name evidence="7" type="ORF">QYE76_018889</name>
</gene>
<dbReference type="Proteomes" id="UP001231189">
    <property type="component" value="Unassembled WGS sequence"/>
</dbReference>
<dbReference type="InterPro" id="IPR011257">
    <property type="entry name" value="DNA_glycosylase"/>
</dbReference>
<dbReference type="InterPro" id="IPR056924">
    <property type="entry name" value="SH3_Tf2-1"/>
</dbReference>
<feature type="compositionally biased region" description="Basic residues" evidence="5">
    <location>
        <begin position="116"/>
        <end position="126"/>
    </location>
</feature>
<dbReference type="GO" id="GO:0046872">
    <property type="term" value="F:metal ion binding"/>
    <property type="evidence" value="ECO:0007669"/>
    <property type="project" value="UniProtKB-KW"/>
</dbReference>
<dbReference type="InterPro" id="IPR028925">
    <property type="entry name" value="RRM_DME"/>
</dbReference>
<dbReference type="GO" id="GO:0051536">
    <property type="term" value="F:iron-sulfur cluster binding"/>
    <property type="evidence" value="ECO:0007669"/>
    <property type="project" value="UniProtKB-KW"/>
</dbReference>
<dbReference type="InterPro" id="IPR044811">
    <property type="entry name" value="DME/ROS1"/>
</dbReference>
<dbReference type="Pfam" id="PF15628">
    <property type="entry name" value="RRM_DME"/>
    <property type="match status" value="1"/>
</dbReference>
<dbReference type="Gene3D" id="2.40.50.40">
    <property type="match status" value="1"/>
</dbReference>
<feature type="region of interest" description="Disordered" evidence="5">
    <location>
        <begin position="1"/>
        <end position="94"/>
    </location>
</feature>
<feature type="domain" description="Chromo" evidence="6">
    <location>
        <begin position="886"/>
        <end position="929"/>
    </location>
</feature>
<evidence type="ECO:0000259" key="6">
    <source>
        <dbReference type="PROSITE" id="PS50013"/>
    </source>
</evidence>
<dbReference type="GO" id="GO:0141166">
    <property type="term" value="P:chromosomal 5-methylcytosine DNA demethylation pathway"/>
    <property type="evidence" value="ECO:0007669"/>
    <property type="project" value="InterPro"/>
</dbReference>
<dbReference type="Pfam" id="PF24626">
    <property type="entry name" value="SH3_Tf2-1"/>
    <property type="match status" value="1"/>
</dbReference>
<comment type="caution">
    <text evidence="7">The sequence shown here is derived from an EMBL/GenBank/DDBJ whole genome shotgun (WGS) entry which is preliminary data.</text>
</comment>
<evidence type="ECO:0000256" key="3">
    <source>
        <dbReference type="ARBA" id="ARBA00023004"/>
    </source>
</evidence>
<dbReference type="Gene3D" id="1.10.1670.10">
    <property type="entry name" value="Helix-hairpin-Helix base-excision DNA repair enzymes (C-terminal)"/>
    <property type="match status" value="1"/>
</dbReference>
<keyword evidence="8" id="KW-1185">Reference proteome</keyword>
<dbReference type="SUPFAM" id="SSF54160">
    <property type="entry name" value="Chromo domain-like"/>
    <property type="match status" value="1"/>
</dbReference>
<protein>
    <recommendedName>
        <fullName evidence="6">Chromo domain-containing protein</fullName>
    </recommendedName>
</protein>
<evidence type="ECO:0000256" key="4">
    <source>
        <dbReference type="ARBA" id="ARBA00023014"/>
    </source>
</evidence>
<organism evidence="7 8">
    <name type="scientific">Lolium multiflorum</name>
    <name type="common">Italian ryegrass</name>
    <name type="synonym">Lolium perenne subsp. multiflorum</name>
    <dbReference type="NCBI Taxonomy" id="4521"/>
    <lineage>
        <taxon>Eukaryota</taxon>
        <taxon>Viridiplantae</taxon>
        <taxon>Streptophyta</taxon>
        <taxon>Embryophyta</taxon>
        <taxon>Tracheophyta</taxon>
        <taxon>Spermatophyta</taxon>
        <taxon>Magnoliopsida</taxon>
        <taxon>Liliopsida</taxon>
        <taxon>Poales</taxon>
        <taxon>Poaceae</taxon>
        <taxon>BOP clade</taxon>
        <taxon>Pooideae</taxon>
        <taxon>Poodae</taxon>
        <taxon>Poeae</taxon>
        <taxon>Poeae Chloroplast Group 2 (Poeae type)</taxon>
        <taxon>Loliodinae</taxon>
        <taxon>Loliinae</taxon>
        <taxon>Lolium</taxon>
    </lineage>
</organism>
<evidence type="ECO:0000256" key="5">
    <source>
        <dbReference type="SAM" id="MobiDB-lite"/>
    </source>
</evidence>
<evidence type="ECO:0000313" key="7">
    <source>
        <dbReference type="EMBL" id="KAK1601747.1"/>
    </source>
</evidence>
<dbReference type="EMBL" id="JAUUTY010000355">
    <property type="protein sequence ID" value="KAK1601747.1"/>
    <property type="molecule type" value="Genomic_DNA"/>
</dbReference>
<dbReference type="InterPro" id="IPR000953">
    <property type="entry name" value="Chromo/chromo_shadow_dom"/>
</dbReference>
<dbReference type="AlphaFoldDB" id="A0AAD8QFR7"/>
<evidence type="ECO:0000256" key="1">
    <source>
        <dbReference type="ARBA" id="ARBA00001966"/>
    </source>
</evidence>
<feature type="region of interest" description="Disordered" evidence="5">
    <location>
        <begin position="107"/>
        <end position="143"/>
    </location>
</feature>
<keyword evidence="3" id="KW-0408">Iron</keyword>
<dbReference type="GO" id="GO:0035514">
    <property type="term" value="F:DNA demethylase activity"/>
    <property type="evidence" value="ECO:0007669"/>
    <property type="project" value="InterPro"/>
</dbReference>
<dbReference type="PROSITE" id="PS50013">
    <property type="entry name" value="CHROMO_2"/>
    <property type="match status" value="1"/>
</dbReference>
<dbReference type="GO" id="GO:0019104">
    <property type="term" value="F:DNA N-glycosylase activity"/>
    <property type="evidence" value="ECO:0007669"/>
    <property type="project" value="InterPro"/>
</dbReference>
<comment type="cofactor">
    <cofactor evidence="1">
        <name>[4Fe-4S] cluster</name>
        <dbReference type="ChEBI" id="CHEBI:49883"/>
    </cofactor>
</comment>
<dbReference type="PANTHER" id="PTHR46213:SF4">
    <property type="entry name" value="OS02G0496500 PROTEIN"/>
    <property type="match status" value="1"/>
</dbReference>
<dbReference type="InterPro" id="IPR023170">
    <property type="entry name" value="HhH_base_excis_C"/>
</dbReference>
<dbReference type="InterPro" id="IPR016197">
    <property type="entry name" value="Chromo-like_dom_sf"/>
</dbReference>
<dbReference type="Gene3D" id="1.10.340.30">
    <property type="entry name" value="Hypothetical protein, domain 2"/>
    <property type="match status" value="1"/>
</dbReference>
<proteinExistence type="predicted"/>
<dbReference type="SUPFAM" id="SSF48150">
    <property type="entry name" value="DNA-glycosylase"/>
    <property type="match status" value="1"/>
</dbReference>
<accession>A0AAD8QFR7</accession>
<dbReference type="PANTHER" id="PTHR46213">
    <property type="entry name" value="TRANSCRIPTIONAL ACTIVATOR DEMETER"/>
    <property type="match status" value="1"/>
</dbReference>
<keyword evidence="4" id="KW-0411">Iron-sulfur</keyword>
<reference evidence="7" key="1">
    <citation type="submission" date="2023-07" db="EMBL/GenBank/DDBJ databases">
        <title>A chromosome-level genome assembly of Lolium multiflorum.</title>
        <authorList>
            <person name="Chen Y."/>
            <person name="Copetti D."/>
            <person name="Kolliker R."/>
            <person name="Studer B."/>
        </authorList>
    </citation>
    <scope>NUCLEOTIDE SEQUENCE</scope>
    <source>
        <strain evidence="7">02402/16</strain>
        <tissue evidence="7">Leaf</tissue>
    </source>
</reference>
<sequence length="972" mass="111137">MDNLYGLRPRRRASASASPLPRDHGTPMTPEHQATGLGYVFTAKAPHESRHSYKTAPPEEAMAGKTPRASASSSSMRTPVKLEHTIRRSRKKSTTQECLKLKVVKVDPMNPAPPKPVRRKTVKRKPASSTKDGSLAGKKRKRGSGQLAIVHFEETSSALVPIGVKRKRPKIKVIGLNAETKRAHAALVEWEKSTSNDFEGFDIGSGPEWDEIRRDYERRADEFIAHMHDLFGRRNLRPWGGSVIDSVMGAFLTQNAGDHLSSNAFMFLEAKFPNKPQENTQHVALIGHLNESFNLTPHHGALVPANNRTRINAKKKKATIESEKVDWEALRKEIYRSSDISRVTPIPDKVDWQAVLDASVYVVADTIACRGQQLNIAERMQKFLKLLKTNHGSYNLEWLRYLSPYNAQKFLLGIHGIGEKSVGCIRLLTLGHRAFPVDVNVCRIAVRLGWVELETPWSDLEEDIFHLVDEYPLLRDVQKYLWPRLCTMDKEKLYILHCGMITFGKVICRKKTPKCTACPFRAKCKYNNSREKVRPTLPPIVTPELEYGEDHTSLVIHGNTNRAYNYEPIIEIPSSPEYEDLNDQLSDNYEPIIEIPPSPEYEEHNDQLSDIEDAAEAYYQAKAYRCFGFWKPENRKEMVRTRPQLKTIYRLRTEHHAFKLPDDHKVLEQFDKKVEGDHVPYLLVLTPSCNDDDYAVKGTVLIPCRTANRGNFPLDGTYFQNNEVFADDSSSSLPVTVPRESIWDQERCTVYMGSSIHSITQGLTYPKIQDCFKNGYICVRGFDRKTREPRELCATLHATEDKNKGKKRSGDEFAVGQWVYVCLDHDFAPSRKKLPPSFYGPYPVAEKNLDRMYRLKLPQCALLDREFHVSQLKPFNGDPPTELPLLPPQRVLASRTSFGVRKLLVKWPGCPYSASTWEELTEFQANYPQFKIQDKLLRDDVMFGLVYRRRSLTRLAKYGRVYVRRARPAVSK</sequence>
<keyword evidence="2" id="KW-0479">Metal-binding</keyword>
<dbReference type="GO" id="GO:0006281">
    <property type="term" value="P:DNA repair"/>
    <property type="evidence" value="ECO:0007669"/>
    <property type="project" value="InterPro"/>
</dbReference>
<evidence type="ECO:0000313" key="8">
    <source>
        <dbReference type="Proteomes" id="UP001231189"/>
    </source>
</evidence>